<accession>A0ABW3AYS8</accession>
<feature type="region of interest" description="Disordered" evidence="1">
    <location>
        <begin position="66"/>
        <end position="88"/>
    </location>
</feature>
<dbReference type="EMBL" id="JBHTHZ010000014">
    <property type="protein sequence ID" value="MFD0795499.1"/>
    <property type="molecule type" value="Genomic_DNA"/>
</dbReference>
<keyword evidence="3" id="KW-1185">Reference proteome</keyword>
<protein>
    <recommendedName>
        <fullName evidence="4">DinB superfamily protein</fullName>
    </recommendedName>
</protein>
<evidence type="ECO:0008006" key="4">
    <source>
        <dbReference type="Google" id="ProtNLM"/>
    </source>
</evidence>
<gene>
    <name evidence="2" type="ORF">ACFQZX_17895</name>
</gene>
<evidence type="ECO:0000256" key="1">
    <source>
        <dbReference type="SAM" id="MobiDB-lite"/>
    </source>
</evidence>
<organism evidence="2 3">
    <name type="scientific">Mucilaginibacter litoreus</name>
    <dbReference type="NCBI Taxonomy" id="1048221"/>
    <lineage>
        <taxon>Bacteria</taxon>
        <taxon>Pseudomonadati</taxon>
        <taxon>Bacteroidota</taxon>
        <taxon>Sphingobacteriia</taxon>
        <taxon>Sphingobacteriales</taxon>
        <taxon>Sphingobacteriaceae</taxon>
        <taxon>Mucilaginibacter</taxon>
    </lineage>
</organism>
<name>A0ABW3AYS8_9SPHI</name>
<sequence>MIITEKLIASLQSVLTGDPWYGPATYDILNQVSFDAAYETPPGSIHSIAGIMLHMLSWTHEVTERLHGKEASEPAGGDWPKPGHPDEHKWQQLQNDFKLANVTLEGVINGFPADRWSQLTNDHRDPSLGNGVTYEALIEGLIQHHIYHSGQIALLNRIVSG</sequence>
<evidence type="ECO:0000313" key="3">
    <source>
        <dbReference type="Proteomes" id="UP001597010"/>
    </source>
</evidence>
<reference evidence="3" key="1">
    <citation type="journal article" date="2019" name="Int. J. Syst. Evol. Microbiol.">
        <title>The Global Catalogue of Microorganisms (GCM) 10K type strain sequencing project: providing services to taxonomists for standard genome sequencing and annotation.</title>
        <authorList>
            <consortium name="The Broad Institute Genomics Platform"/>
            <consortium name="The Broad Institute Genome Sequencing Center for Infectious Disease"/>
            <person name="Wu L."/>
            <person name="Ma J."/>
        </authorList>
    </citation>
    <scope>NUCLEOTIDE SEQUENCE [LARGE SCALE GENOMIC DNA]</scope>
    <source>
        <strain evidence="3">CCUG 61484</strain>
    </source>
</reference>
<comment type="caution">
    <text evidence="2">The sequence shown here is derived from an EMBL/GenBank/DDBJ whole genome shotgun (WGS) entry which is preliminary data.</text>
</comment>
<dbReference type="InterPro" id="IPR034660">
    <property type="entry name" value="DinB/YfiT-like"/>
</dbReference>
<dbReference type="Proteomes" id="UP001597010">
    <property type="component" value="Unassembled WGS sequence"/>
</dbReference>
<proteinExistence type="predicted"/>
<dbReference type="RefSeq" id="WP_377117954.1">
    <property type="nucleotide sequence ID" value="NZ_JBHTHZ010000014.1"/>
</dbReference>
<dbReference type="Gene3D" id="1.20.120.450">
    <property type="entry name" value="dinb family like domain"/>
    <property type="match status" value="1"/>
</dbReference>
<evidence type="ECO:0000313" key="2">
    <source>
        <dbReference type="EMBL" id="MFD0795499.1"/>
    </source>
</evidence>
<dbReference type="SUPFAM" id="SSF109854">
    <property type="entry name" value="DinB/YfiT-like putative metalloenzymes"/>
    <property type="match status" value="1"/>
</dbReference>